<evidence type="ECO:0000259" key="4">
    <source>
        <dbReference type="SMART" id="SM01027"/>
    </source>
</evidence>
<dbReference type="InterPro" id="IPR036866">
    <property type="entry name" value="RibonucZ/Hydroxyglut_hydro"/>
</dbReference>
<dbReference type="GO" id="GO:0016787">
    <property type="term" value="F:hydrolase activity"/>
    <property type="evidence" value="ECO:0007669"/>
    <property type="project" value="UniProtKB-KW"/>
</dbReference>
<gene>
    <name evidence="5" type="ORF">HMPREF7215_2531</name>
</gene>
<dbReference type="Pfam" id="PF00753">
    <property type="entry name" value="Lactamase_B"/>
    <property type="match status" value="1"/>
</dbReference>
<dbReference type="SMART" id="SM01027">
    <property type="entry name" value="Beta-Casp"/>
    <property type="match status" value="1"/>
</dbReference>
<keyword evidence="6" id="KW-1185">Reference proteome</keyword>
<feature type="region of interest" description="Disordered" evidence="2">
    <location>
        <begin position="487"/>
        <end position="539"/>
    </location>
</feature>
<evidence type="ECO:0000313" key="6">
    <source>
        <dbReference type="Proteomes" id="UP000006462"/>
    </source>
</evidence>
<dbReference type="SUPFAM" id="SSF56281">
    <property type="entry name" value="Metallo-hydrolase/oxidoreductase"/>
    <property type="match status" value="1"/>
</dbReference>
<dbReference type="RefSeq" id="WP_009164136.1">
    <property type="nucleotide sequence ID" value="NZ_ADFP01000041.1"/>
</dbReference>
<evidence type="ECO:0000256" key="1">
    <source>
        <dbReference type="ARBA" id="ARBA00022801"/>
    </source>
</evidence>
<evidence type="ECO:0000313" key="5">
    <source>
        <dbReference type="EMBL" id="EFB91419.1"/>
    </source>
</evidence>
<evidence type="ECO:0000259" key="3">
    <source>
        <dbReference type="SMART" id="SM00849"/>
    </source>
</evidence>
<dbReference type="Pfam" id="PF10996">
    <property type="entry name" value="Beta-Casp"/>
    <property type="match status" value="1"/>
</dbReference>
<dbReference type="InterPro" id="IPR050698">
    <property type="entry name" value="MBL"/>
</dbReference>
<dbReference type="Pfam" id="PF07521">
    <property type="entry name" value="RMMBL"/>
    <property type="match status" value="1"/>
</dbReference>
<proteinExistence type="predicted"/>
<feature type="compositionally biased region" description="Low complexity" evidence="2">
    <location>
        <begin position="505"/>
        <end position="517"/>
    </location>
</feature>
<comment type="caution">
    <text evidence="5">The sequence shown here is derived from an EMBL/GenBank/DDBJ whole genome shotgun (WGS) entry which is preliminary data.</text>
</comment>
<accession>A0ABM9ZX36</accession>
<evidence type="ECO:0000256" key="2">
    <source>
        <dbReference type="SAM" id="MobiDB-lite"/>
    </source>
</evidence>
<name>A0ABM9ZX36_9BACT</name>
<dbReference type="InterPro" id="IPR011108">
    <property type="entry name" value="RMMBL"/>
</dbReference>
<dbReference type="Gene3D" id="3.40.50.10890">
    <property type="match status" value="1"/>
</dbReference>
<feature type="domain" description="Beta-Casp" evidence="4">
    <location>
        <begin position="252"/>
        <end position="376"/>
    </location>
</feature>
<dbReference type="InterPro" id="IPR022712">
    <property type="entry name" value="Beta_Casp"/>
</dbReference>
<reference evidence="5 6" key="1">
    <citation type="submission" date="2009-12" db="EMBL/GenBank/DDBJ databases">
        <authorList>
            <person name="Shrivastava S."/>
            <person name="Madupu R."/>
            <person name="Durkin A.S."/>
            <person name="Torralba M."/>
            <person name="Methe B."/>
            <person name="Sutton G.G."/>
            <person name="Strausberg R.L."/>
            <person name="Nelson K.E."/>
        </authorList>
    </citation>
    <scope>NUCLEOTIDE SEQUENCE [LARGE SCALE GENOMIC DNA]</scope>
    <source>
        <strain evidence="5 6">W5455</strain>
    </source>
</reference>
<sequence length="594" mass="65040">MLLKFCGAAKEVTGSNYLLEAGGHRFLVDCGMHQGEREDANDDPFPYAANSIDAVLLTHAHIDHSGRIPKLVKEGFRGKIYATLPTIELTEILWDDSVRLMREDAEWQSAKNARRGLPPAEPIYGQEEADAAKKLFTPVNYDSRLEILPGVSVRFRDAGHILGSAILEILIEEEGRIVRLVFSGDLGPMQTVMGRAPAEITDADYVVIESTYGNREHKDNQQTRDEFQTLMKDIFAKKKGKVFIPTFVVDRAQRIMYELELLRGQGVGGGMPVFFDSPMGVKVSKLYENHLDLMSQEIQTYRRDGGNPFSSEDIRYVSTREESQAVNNLGFGVVMAGSGMCNGGRIVHHLKNGIWNPDNHVVFVGYQAHGTLGRRIVDRAKTVRIAGEAVNVNAQIHTIGGFSAHADRTDLLGWAERFRPTMPKFFVTHGEAEAAESLAEALKTRGFEALVPELEQEVALVPREAGQKISEAIADAKAAPLPEKIAETETPADPGGAAVAEEKNAPAAKSEAAAPRPAAEKPLTKEQKKTAEKKARRANRRAVKVLEDIGDQMREIYEKAGSGEIAAESQPLLDAVAVLLDSIIAQSGGNVTKN</sequence>
<dbReference type="SMART" id="SM00849">
    <property type="entry name" value="Lactamase_B"/>
    <property type="match status" value="1"/>
</dbReference>
<dbReference type="CDD" id="cd16295">
    <property type="entry name" value="TTHA0252-CPSF-like_MBL-fold"/>
    <property type="match status" value="1"/>
</dbReference>
<dbReference type="EC" id="3.1.-.-" evidence="5"/>
<organism evidence="5 6">
    <name type="scientific">Pyramidobacter piscolens W5455</name>
    <dbReference type="NCBI Taxonomy" id="352165"/>
    <lineage>
        <taxon>Bacteria</taxon>
        <taxon>Thermotogati</taxon>
        <taxon>Synergistota</taxon>
        <taxon>Synergistia</taxon>
        <taxon>Synergistales</taxon>
        <taxon>Dethiosulfovibrionaceae</taxon>
        <taxon>Pyramidobacter</taxon>
    </lineage>
</organism>
<dbReference type="Gene3D" id="3.60.15.10">
    <property type="entry name" value="Ribonuclease Z/Hydroxyacylglutathione hydrolase-like"/>
    <property type="match status" value="1"/>
</dbReference>
<dbReference type="PANTHER" id="PTHR11203:SF37">
    <property type="entry name" value="INTEGRATOR COMPLEX SUBUNIT 11"/>
    <property type="match status" value="1"/>
</dbReference>
<dbReference type="InterPro" id="IPR001279">
    <property type="entry name" value="Metallo-B-lactamas"/>
</dbReference>
<dbReference type="EMBL" id="ADFP01000041">
    <property type="protein sequence ID" value="EFB91419.1"/>
    <property type="molecule type" value="Genomic_DNA"/>
</dbReference>
<protein>
    <submittedName>
        <fullName evidence="5">Metallo-beta-lactamase domain protein</fullName>
        <ecNumber evidence="5">3.1.-.-</ecNumber>
    </submittedName>
</protein>
<dbReference type="Proteomes" id="UP000006462">
    <property type="component" value="Unassembled WGS sequence"/>
</dbReference>
<dbReference type="PANTHER" id="PTHR11203">
    <property type="entry name" value="CLEAVAGE AND POLYADENYLATION SPECIFICITY FACTOR FAMILY MEMBER"/>
    <property type="match status" value="1"/>
</dbReference>
<feature type="compositionally biased region" description="Basic and acidic residues" evidence="2">
    <location>
        <begin position="518"/>
        <end position="533"/>
    </location>
</feature>
<feature type="domain" description="Metallo-beta-lactamase" evidence="3">
    <location>
        <begin position="13"/>
        <end position="247"/>
    </location>
</feature>
<keyword evidence="1 5" id="KW-0378">Hydrolase</keyword>